<sequence length="338" mass="36243">MTITSRLKKVSRKAAATVAAVAAAASMVVAGTGIATAGNRDFLRPDATGTCEWDGVNFWVQRCDVFSPAMGRNVTVQIQPAQRGGNAGLYLLDGARANDLANAWTVDAHVQDLFVDHNITLVMPVGGAGSFYTDWVGPAGPQNAVYKWETFLTAELPSYLAANFGVSPTNNSIAGLSMGATAAMNLAALHPDQFRQVLSFSGYLSMSIPGTYLMMGLALQEIGGFNVNNMYGSFFGLRRFQLDPLINAGGLAGKDVYVSAASGIWGVPDFSYSVGDRINGTLLEIASRASTRIWEAQARAIGLDITTNYPAAGIHNWLQWRYQIEITKGRILDVMNAW</sequence>
<dbReference type="GO" id="GO:0016787">
    <property type="term" value="F:hydrolase activity"/>
    <property type="evidence" value="ECO:0007669"/>
    <property type="project" value="UniProtKB-KW"/>
</dbReference>
<protein>
    <submittedName>
        <fullName evidence="2">Alpha/beta hydrolase family protein</fullName>
    </submittedName>
    <submittedName>
        <fullName evidence="3">Esterase family protein</fullName>
    </submittedName>
</protein>
<evidence type="ECO:0000313" key="2">
    <source>
        <dbReference type="EMBL" id="MDT9411939.1"/>
    </source>
</evidence>
<dbReference type="Proteomes" id="UP000423525">
    <property type="component" value="Chromosome"/>
</dbReference>
<gene>
    <name evidence="3" type="ORF">FRC0190_02235</name>
    <name evidence="2" type="ORF">P8T80_11280</name>
</gene>
<dbReference type="PANTHER" id="PTHR48098">
    <property type="entry name" value="ENTEROCHELIN ESTERASE-RELATED"/>
    <property type="match status" value="1"/>
</dbReference>
<feature type="chain" id="PRO_5039215427" evidence="1">
    <location>
        <begin position="31"/>
        <end position="338"/>
    </location>
</feature>
<evidence type="ECO:0000313" key="5">
    <source>
        <dbReference type="Proteomes" id="UP001265983"/>
    </source>
</evidence>
<organism evidence="3 4">
    <name type="scientific">Corynebacterium rouxii</name>
    <dbReference type="NCBI Taxonomy" id="2719119"/>
    <lineage>
        <taxon>Bacteria</taxon>
        <taxon>Bacillati</taxon>
        <taxon>Actinomycetota</taxon>
        <taxon>Actinomycetes</taxon>
        <taxon>Mycobacteriales</taxon>
        <taxon>Corynebacteriaceae</taxon>
        <taxon>Corynebacterium</taxon>
    </lineage>
</organism>
<evidence type="ECO:0000256" key="1">
    <source>
        <dbReference type="SAM" id="SignalP"/>
    </source>
</evidence>
<keyword evidence="2" id="KW-0378">Hydrolase</keyword>
<dbReference type="SUPFAM" id="SSF53474">
    <property type="entry name" value="alpha/beta-Hydrolases"/>
    <property type="match status" value="1"/>
</dbReference>
<keyword evidence="1" id="KW-0732">Signal</keyword>
<name>A0A6I8MF00_9CORY</name>
<dbReference type="PANTHER" id="PTHR48098:SF1">
    <property type="entry name" value="DIACYLGLYCEROL ACYLTRANSFERASE_MYCOLYLTRANSFERASE AG85A"/>
    <property type="match status" value="1"/>
</dbReference>
<evidence type="ECO:0000313" key="4">
    <source>
        <dbReference type="Proteomes" id="UP000423525"/>
    </source>
</evidence>
<evidence type="ECO:0000313" key="3">
    <source>
        <dbReference type="EMBL" id="VZH86319.1"/>
    </source>
</evidence>
<dbReference type="EMBL" id="LR738855">
    <property type="protein sequence ID" value="VZH86319.1"/>
    <property type="molecule type" value="Genomic_DNA"/>
</dbReference>
<dbReference type="Gene3D" id="3.40.50.1820">
    <property type="entry name" value="alpha/beta hydrolase"/>
    <property type="match status" value="1"/>
</dbReference>
<proteinExistence type="predicted"/>
<dbReference type="InterPro" id="IPR029058">
    <property type="entry name" value="AB_hydrolase_fold"/>
</dbReference>
<dbReference type="InterPro" id="IPR000801">
    <property type="entry name" value="Esterase-like"/>
</dbReference>
<dbReference type="Pfam" id="PF00756">
    <property type="entry name" value="Esterase"/>
    <property type="match status" value="1"/>
</dbReference>
<dbReference type="EMBL" id="JARUHM010000015">
    <property type="protein sequence ID" value="MDT9411939.1"/>
    <property type="molecule type" value="Genomic_DNA"/>
</dbReference>
<reference evidence="3 4" key="1">
    <citation type="submission" date="2019-11" db="EMBL/GenBank/DDBJ databases">
        <authorList>
            <person name="Brisse S."/>
        </authorList>
    </citation>
    <scope>NUCLEOTIDE SEQUENCE [LARGE SCALE GENOMIC DNA]</scope>
    <source>
        <strain evidence="3">FRC0190</strain>
    </source>
</reference>
<keyword evidence="5" id="KW-1185">Reference proteome</keyword>
<dbReference type="AlphaFoldDB" id="A0A6I8MF00"/>
<dbReference type="InterPro" id="IPR050583">
    <property type="entry name" value="Mycobacterial_A85_antigen"/>
</dbReference>
<dbReference type="RefSeq" id="WP_155874336.1">
    <property type="nucleotide sequence ID" value="NZ_CP168248.1"/>
</dbReference>
<dbReference type="GO" id="GO:0016747">
    <property type="term" value="F:acyltransferase activity, transferring groups other than amino-acyl groups"/>
    <property type="evidence" value="ECO:0007669"/>
    <property type="project" value="TreeGrafter"/>
</dbReference>
<dbReference type="Proteomes" id="UP001265983">
    <property type="component" value="Unassembled WGS sequence"/>
</dbReference>
<accession>A0A6I8MF00</accession>
<dbReference type="KEGG" id="crf:FRC0190_02235"/>
<reference evidence="2 5" key="2">
    <citation type="submission" date="2023-03" db="EMBL/GenBank/DDBJ databases">
        <title>Whole genome sequence of the first Corynebacterium rouxii strains isolated in Brazil: a recent member of Corynebacterium diphtheriae complex.</title>
        <authorList>
            <person name="Vieira V."/>
            <person name="Ramos J.N."/>
            <person name="Araujo M.R.B."/>
            <person name="Baio P.V."/>
            <person name="Sant'Anna L.O."/>
            <person name="Veras J.F.C."/>
            <person name="Vieira E.M.D."/>
            <person name="Sousa M.A.B."/>
            <person name="Camargo C.H."/>
            <person name="Sacchi C.T."/>
            <person name="Campos K.R."/>
            <person name="Santos M.B.N."/>
            <person name="Bokermann S."/>
            <person name="Alvim L.B."/>
            <person name="Santos L.S."/>
            <person name="Mattos-Guaraldi A.L."/>
        </authorList>
    </citation>
    <scope>NUCLEOTIDE SEQUENCE [LARGE SCALE GENOMIC DNA]</scope>
    <source>
        <strain evidence="2 5">70862</strain>
    </source>
</reference>
<feature type="signal peptide" evidence="1">
    <location>
        <begin position="1"/>
        <end position="30"/>
    </location>
</feature>